<dbReference type="Gene3D" id="3.40.50.2000">
    <property type="entry name" value="Glycogen Phosphorylase B"/>
    <property type="match status" value="2"/>
</dbReference>
<feature type="domain" description="Glycosyl transferase family 1" evidence="2">
    <location>
        <begin position="204"/>
        <end position="350"/>
    </location>
</feature>
<evidence type="ECO:0000259" key="2">
    <source>
        <dbReference type="Pfam" id="PF00534"/>
    </source>
</evidence>
<dbReference type="Pfam" id="PF13439">
    <property type="entry name" value="Glyco_transf_4"/>
    <property type="match status" value="1"/>
</dbReference>
<reference evidence="4" key="1">
    <citation type="submission" date="2020-04" db="EMBL/GenBank/DDBJ databases">
        <title>Deep metagenomics examines the oral microbiome during advanced dental caries in children, revealing novel taxa and co-occurrences with host molecules.</title>
        <authorList>
            <person name="Baker J.L."/>
            <person name="Morton J.T."/>
            <person name="Dinis M."/>
            <person name="Alvarez R."/>
            <person name="Tran N.C."/>
            <person name="Knight R."/>
            <person name="Edlund A."/>
        </authorList>
    </citation>
    <scope>NUCLEOTIDE SEQUENCE</scope>
    <source>
        <strain evidence="4">JCVI_25_bin.9</strain>
    </source>
</reference>
<accession>A0A930N5Y3</accession>
<dbReference type="InterPro" id="IPR028098">
    <property type="entry name" value="Glyco_trans_4-like_N"/>
</dbReference>
<dbReference type="PANTHER" id="PTHR46401:SF2">
    <property type="entry name" value="GLYCOSYLTRANSFERASE WBBK-RELATED"/>
    <property type="match status" value="1"/>
</dbReference>
<dbReference type="CDD" id="cd03809">
    <property type="entry name" value="GT4_MtfB-like"/>
    <property type="match status" value="1"/>
</dbReference>
<dbReference type="GO" id="GO:0016757">
    <property type="term" value="F:glycosyltransferase activity"/>
    <property type="evidence" value="ECO:0007669"/>
    <property type="project" value="InterPro"/>
</dbReference>
<dbReference type="GO" id="GO:0009103">
    <property type="term" value="P:lipopolysaccharide biosynthetic process"/>
    <property type="evidence" value="ECO:0007669"/>
    <property type="project" value="TreeGrafter"/>
</dbReference>
<name>A0A930N5Y3_9BACT</name>
<sequence>MNKRIIGYDAKRIVRNGTGLGSYGRTLINDLAPLMPNTELLLYAPDAGRDDLRNQVERRENVHFCYPDHLHFRLQRDLWRMKGIVKDLQCDGVELYHGLSGELPQGLSAAGIPGVVTIHDLIFLRHPEFYQPIDVFFYKRKFYKTLREATRIIAISECTKRDILYYGDFPEDRIDLVYQSCGTRFSQPVPQDKLQEARMKYQLPQRYVLNVGTVEARKNILLGIQAMAKLPSELYLVIVGRQTKYQKQLDTAIRKLGLTDRVHFLQGVPNDLLPAIYSQAEAFIYPSRYEGFGVPIIEAIQSGLPVVAATGSCLEEAGGPDCLYIGPDDADGAAAALLSAIENRTEMVGKSRQYVKRFENQDVASQVIKSYERVGKATKG</sequence>
<evidence type="ECO:0000313" key="4">
    <source>
        <dbReference type="EMBL" id="MBF1413974.1"/>
    </source>
</evidence>
<evidence type="ECO:0000259" key="3">
    <source>
        <dbReference type="Pfam" id="PF13439"/>
    </source>
</evidence>
<protein>
    <submittedName>
        <fullName evidence="4">Glycosyltransferase family 4 protein</fullName>
    </submittedName>
</protein>
<comment type="caution">
    <text evidence="4">The sequence shown here is derived from an EMBL/GenBank/DDBJ whole genome shotgun (WGS) entry which is preliminary data.</text>
</comment>
<dbReference type="PANTHER" id="PTHR46401">
    <property type="entry name" value="GLYCOSYLTRANSFERASE WBBK-RELATED"/>
    <property type="match status" value="1"/>
</dbReference>
<evidence type="ECO:0000256" key="1">
    <source>
        <dbReference type="ARBA" id="ARBA00022679"/>
    </source>
</evidence>
<dbReference type="AlphaFoldDB" id="A0A930N5Y3"/>
<feature type="domain" description="Glycosyltransferase subfamily 4-like N-terminal" evidence="3">
    <location>
        <begin position="39"/>
        <end position="178"/>
    </location>
</feature>
<proteinExistence type="predicted"/>
<dbReference type="InterPro" id="IPR001296">
    <property type="entry name" value="Glyco_trans_1"/>
</dbReference>
<dbReference type="Proteomes" id="UP000757461">
    <property type="component" value="Unassembled WGS sequence"/>
</dbReference>
<evidence type="ECO:0000313" key="5">
    <source>
        <dbReference type="Proteomes" id="UP000757461"/>
    </source>
</evidence>
<gene>
    <name evidence="4" type="ORF">HXN33_00205</name>
</gene>
<dbReference type="SUPFAM" id="SSF53756">
    <property type="entry name" value="UDP-Glycosyltransferase/glycogen phosphorylase"/>
    <property type="match status" value="1"/>
</dbReference>
<dbReference type="EMBL" id="JABZSQ010000002">
    <property type="protein sequence ID" value="MBF1413974.1"/>
    <property type="molecule type" value="Genomic_DNA"/>
</dbReference>
<organism evidence="4 5">
    <name type="scientific">Prevotella histicola</name>
    <dbReference type="NCBI Taxonomy" id="470565"/>
    <lineage>
        <taxon>Bacteria</taxon>
        <taxon>Pseudomonadati</taxon>
        <taxon>Bacteroidota</taxon>
        <taxon>Bacteroidia</taxon>
        <taxon>Bacteroidales</taxon>
        <taxon>Prevotellaceae</taxon>
        <taxon>Prevotella</taxon>
    </lineage>
</organism>
<dbReference type="Pfam" id="PF00534">
    <property type="entry name" value="Glycos_transf_1"/>
    <property type="match status" value="1"/>
</dbReference>
<keyword evidence="1" id="KW-0808">Transferase</keyword>